<accession>A0A0N0DB01</accession>
<dbReference type="PANTHER" id="PTHR28037">
    <property type="entry name" value="ALCOHOL O-ACETYLTRANSFERASE 1-RELATED"/>
    <property type="match status" value="1"/>
</dbReference>
<gene>
    <name evidence="1" type="ORF">FLAG1_11190</name>
</gene>
<organism evidence="1 2">
    <name type="scientific">Fusarium langsethiae</name>
    <dbReference type="NCBI Taxonomy" id="179993"/>
    <lineage>
        <taxon>Eukaryota</taxon>
        <taxon>Fungi</taxon>
        <taxon>Dikarya</taxon>
        <taxon>Ascomycota</taxon>
        <taxon>Pezizomycotina</taxon>
        <taxon>Sordariomycetes</taxon>
        <taxon>Hypocreomycetidae</taxon>
        <taxon>Hypocreales</taxon>
        <taxon>Nectriaceae</taxon>
        <taxon>Fusarium</taxon>
    </lineage>
</organism>
<dbReference type="Proteomes" id="UP000037904">
    <property type="component" value="Unassembled WGS sequence"/>
</dbReference>
<dbReference type="SUPFAM" id="SSF52777">
    <property type="entry name" value="CoA-dependent acyltransferases"/>
    <property type="match status" value="1"/>
</dbReference>
<dbReference type="InterPro" id="IPR052058">
    <property type="entry name" value="Alcohol_O-acetyltransferase"/>
</dbReference>
<dbReference type="PANTHER" id="PTHR28037:SF1">
    <property type="entry name" value="ALCOHOL O-ACETYLTRANSFERASE 1-RELATED"/>
    <property type="match status" value="1"/>
</dbReference>
<comment type="caution">
    <text evidence="1">The sequence shown here is derived from an EMBL/GenBank/DDBJ whole genome shotgun (WGS) entry which is preliminary data.</text>
</comment>
<evidence type="ECO:0000313" key="1">
    <source>
        <dbReference type="EMBL" id="KPA36067.1"/>
    </source>
</evidence>
<sequence>MATNAAFLRYASPNEMRTIAREDVGYYHAVVIGAVYDFTEEIDVKSPSTYFHALRRCIEEHPFFCVTVGDRNTDKAYYEHVSSINVEQHISIVQDPEIGTDSLKAIGRSVKSELDRPFVSGIPPWRIVVLPLSSTQCHVAFSFSHGIGDGIAGVAFHKTFLEGLRETPSTIPSSTISPPRKPLPEPFDTPERLSISWSFLLAPFLAQYIPYFLVKMLGLRVSASYVNEGTWTAGPIFFDAKTNEDKLKIRQIGGSQVKKVVQLARTHDARLTGVMHQLIARALSKAVKDNNVTNFVGQTAINMRNSIGMSNNVATEAVSGCYTLHNRSEVTGPFSEQEWASAREATKEFATAAVKLDDNPIGLLRYVSSIREWTLGKIGKKRDSSYEFSNVGVFDGDAGSSTVGKDKIKVTKMTFAQPGQVGGCPISFNVASVKGGDLVYTVTWQSGALGLGGDDSDEAMENRVVEEICDDIKQGFDDIA</sequence>
<dbReference type="Pfam" id="PF07247">
    <property type="entry name" value="AATase"/>
    <property type="match status" value="1"/>
</dbReference>
<dbReference type="AlphaFoldDB" id="A0A0N0DB01"/>
<keyword evidence="2" id="KW-1185">Reference proteome</keyword>
<dbReference type="EMBL" id="JXCE01000767">
    <property type="protein sequence ID" value="KPA36067.1"/>
    <property type="molecule type" value="Genomic_DNA"/>
</dbReference>
<protein>
    <submittedName>
        <fullName evidence="1">L-amino acid oxidase</fullName>
    </submittedName>
</protein>
<dbReference type="OrthoDB" id="2150604at2759"/>
<dbReference type="InterPro" id="IPR023213">
    <property type="entry name" value="CAT-like_dom_sf"/>
</dbReference>
<name>A0A0N0DB01_FUSLA</name>
<dbReference type="Gene3D" id="3.30.559.10">
    <property type="entry name" value="Chloramphenicol acetyltransferase-like domain"/>
    <property type="match status" value="1"/>
</dbReference>
<reference evidence="1 2" key="1">
    <citation type="submission" date="2015-04" db="EMBL/GenBank/DDBJ databases">
        <title>The draft genome sequence of Fusarium langsethiae, a T-2/HT-2 mycotoxin producer.</title>
        <authorList>
            <person name="Lysoe E."/>
            <person name="Divon H.H."/>
            <person name="Terzi V."/>
            <person name="Orru L."/>
            <person name="Lamontanara A."/>
            <person name="Kolseth A.-K."/>
            <person name="Frandsen R.J."/>
            <person name="Nielsen K."/>
            <person name="Thrane U."/>
        </authorList>
    </citation>
    <scope>NUCLEOTIDE SEQUENCE [LARGE SCALE GENOMIC DNA]</scope>
    <source>
        <strain evidence="1 2">Fl201059</strain>
    </source>
</reference>
<proteinExistence type="predicted"/>
<dbReference type="InterPro" id="IPR010828">
    <property type="entry name" value="Atf2/Sli1-like"/>
</dbReference>
<evidence type="ECO:0000313" key="2">
    <source>
        <dbReference type="Proteomes" id="UP000037904"/>
    </source>
</evidence>
<dbReference type="GO" id="GO:0008080">
    <property type="term" value="F:N-acetyltransferase activity"/>
    <property type="evidence" value="ECO:0007669"/>
    <property type="project" value="TreeGrafter"/>
</dbReference>